<dbReference type="InterPro" id="IPR020904">
    <property type="entry name" value="Sc_DH/Rdtase_CS"/>
</dbReference>
<protein>
    <submittedName>
        <fullName evidence="4">Unannotated protein</fullName>
    </submittedName>
</protein>
<dbReference type="InterPro" id="IPR011042">
    <property type="entry name" value="6-blade_b-propeller_TolB-like"/>
</dbReference>
<gene>
    <name evidence="4" type="ORF">UFOPK1591_01102</name>
</gene>
<dbReference type="InterPro" id="IPR036291">
    <property type="entry name" value="NAD(P)-bd_dom_sf"/>
</dbReference>
<dbReference type="EMBL" id="CAEZTD010000092">
    <property type="protein sequence ID" value="CAB4567220.1"/>
    <property type="molecule type" value="Genomic_DNA"/>
</dbReference>
<evidence type="ECO:0000256" key="1">
    <source>
        <dbReference type="ARBA" id="ARBA00006484"/>
    </source>
</evidence>
<dbReference type="GO" id="GO:0016491">
    <property type="term" value="F:oxidoreductase activity"/>
    <property type="evidence" value="ECO:0007669"/>
    <property type="project" value="UniProtKB-KW"/>
</dbReference>
<sequence length="558" mass="58553">MTEFSGLVAIVTGGASGIGAAVVRRLHEGGASIAVFDLNIAGIPEYAFGVTVNVADDTSVIAGVDAVVAKFGRLDIVVNNAGIGAQGDVASNDDDEWHRVWDINVVGMARVSRAALPYLRQSPAAAIVNLSSLVATAGVPQRVLYSATKGAVLAMTRAMAADHIREGIRVNAVNPGTADTPWIDSLLAKADDPVAERKALEARQPHGRLVSPDEIAHAVAYLASPHSGSTSGTSVAVDGGMQELRLRPEQTMSTPTVSTATEPTFELSEGVIWDDRAQLVRWVDILQGRVLAGRLNGDHIDVVDDRHLGQTSGAVALAEDGGLLVAAAHGLATVSPSGEVSFGPDLEEYVAPNGRGPWRMNDGIVDPQGRFLVGTLSLEDVPAGHDQEVLLRISPDGSTEVLRTGLGMSNGLGFAPDGSTVFHIDTLAGTLSSHSYSAGEFDSDEPWVTIIDDFPHFADGMTVDASGDLWIAFWGGSHVARYAADGHRLGEVYVDAQQPTCVGFVGESLNRLAITSALLGLEDVTDDSGAIFVSDVGAVGKHEYRWMGSTISPSWRTD</sequence>
<dbReference type="PANTHER" id="PTHR43477:SF1">
    <property type="entry name" value="DIHYDROANTICAPSIN 7-DEHYDROGENASE"/>
    <property type="match status" value="1"/>
</dbReference>
<dbReference type="Gene3D" id="3.40.50.720">
    <property type="entry name" value="NAD(P)-binding Rossmann-like Domain"/>
    <property type="match status" value="1"/>
</dbReference>
<dbReference type="Pfam" id="PF13561">
    <property type="entry name" value="adh_short_C2"/>
    <property type="match status" value="1"/>
</dbReference>
<reference evidence="4" key="1">
    <citation type="submission" date="2020-05" db="EMBL/GenBank/DDBJ databases">
        <authorList>
            <person name="Chiriac C."/>
            <person name="Salcher M."/>
            <person name="Ghai R."/>
            <person name="Kavagutti S V."/>
        </authorList>
    </citation>
    <scope>NUCLEOTIDE SEQUENCE</scope>
</reference>
<dbReference type="CDD" id="cd05233">
    <property type="entry name" value="SDR_c"/>
    <property type="match status" value="1"/>
</dbReference>
<dbReference type="SUPFAM" id="SSF51735">
    <property type="entry name" value="NAD(P)-binding Rossmann-fold domains"/>
    <property type="match status" value="1"/>
</dbReference>
<accession>A0A6J6DSG0</accession>
<dbReference type="SUPFAM" id="SSF63829">
    <property type="entry name" value="Calcium-dependent phosphotriesterase"/>
    <property type="match status" value="1"/>
</dbReference>
<dbReference type="PROSITE" id="PS00061">
    <property type="entry name" value="ADH_SHORT"/>
    <property type="match status" value="1"/>
</dbReference>
<dbReference type="Pfam" id="PF08450">
    <property type="entry name" value="SGL"/>
    <property type="match status" value="1"/>
</dbReference>
<comment type="similarity">
    <text evidence="1">Belongs to the short-chain dehydrogenases/reductases (SDR) family.</text>
</comment>
<organism evidence="4">
    <name type="scientific">freshwater metagenome</name>
    <dbReference type="NCBI Taxonomy" id="449393"/>
    <lineage>
        <taxon>unclassified sequences</taxon>
        <taxon>metagenomes</taxon>
        <taxon>ecological metagenomes</taxon>
    </lineage>
</organism>
<dbReference type="FunFam" id="3.40.50.720:FF:000084">
    <property type="entry name" value="Short-chain dehydrogenase reductase"/>
    <property type="match status" value="1"/>
</dbReference>
<evidence type="ECO:0000313" key="4">
    <source>
        <dbReference type="EMBL" id="CAB4567220.1"/>
    </source>
</evidence>
<dbReference type="InterPro" id="IPR051122">
    <property type="entry name" value="SDR_DHRS6-like"/>
</dbReference>
<evidence type="ECO:0000256" key="2">
    <source>
        <dbReference type="ARBA" id="ARBA00023002"/>
    </source>
</evidence>
<dbReference type="PRINTS" id="PR00080">
    <property type="entry name" value="SDRFAMILY"/>
</dbReference>
<dbReference type="Gene3D" id="2.120.10.30">
    <property type="entry name" value="TolB, C-terminal domain"/>
    <property type="match status" value="1"/>
</dbReference>
<dbReference type="PRINTS" id="PR00081">
    <property type="entry name" value="GDHRDH"/>
</dbReference>
<keyword evidence="2" id="KW-0560">Oxidoreductase</keyword>
<dbReference type="AlphaFoldDB" id="A0A6J6DSG0"/>
<dbReference type="InterPro" id="IPR013658">
    <property type="entry name" value="SGL"/>
</dbReference>
<evidence type="ECO:0000259" key="3">
    <source>
        <dbReference type="Pfam" id="PF08450"/>
    </source>
</evidence>
<dbReference type="InterPro" id="IPR002347">
    <property type="entry name" value="SDR_fam"/>
</dbReference>
<proteinExistence type="inferred from homology"/>
<feature type="domain" description="SMP-30/Gluconolactonase/LRE-like region" evidence="3">
    <location>
        <begin position="267"/>
        <end position="517"/>
    </location>
</feature>
<dbReference type="PANTHER" id="PTHR43477">
    <property type="entry name" value="DIHYDROANTICAPSIN 7-DEHYDROGENASE"/>
    <property type="match status" value="1"/>
</dbReference>
<name>A0A6J6DSG0_9ZZZZ</name>